<dbReference type="RefSeq" id="WP_261964686.1">
    <property type="nucleotide sequence ID" value="NZ_BAAAXA010000001.1"/>
</dbReference>
<dbReference type="PROSITE" id="PS00059">
    <property type="entry name" value="ADH_ZINC"/>
    <property type="match status" value="1"/>
</dbReference>
<dbReference type="SUPFAM" id="SSF50129">
    <property type="entry name" value="GroES-like"/>
    <property type="match status" value="2"/>
</dbReference>
<dbReference type="AlphaFoldDB" id="A0A9W6KLK2"/>
<name>A0A9W6KLK2_9ACTN</name>
<dbReference type="EMBL" id="BSFP01000043">
    <property type="protein sequence ID" value="GLL04322.1"/>
    <property type="molecule type" value="Genomic_DNA"/>
</dbReference>
<evidence type="ECO:0000259" key="8">
    <source>
        <dbReference type="Pfam" id="PF08240"/>
    </source>
</evidence>
<dbReference type="PANTHER" id="PTHR43401">
    <property type="entry name" value="L-THREONINE 3-DEHYDROGENASE"/>
    <property type="match status" value="1"/>
</dbReference>
<reference evidence="9" key="1">
    <citation type="journal article" date="2014" name="Int. J. Syst. Evol. Microbiol.">
        <title>Complete genome sequence of Corynebacterium casei LMG S-19264T (=DSM 44701T), isolated from a smear-ripened cheese.</title>
        <authorList>
            <consortium name="US DOE Joint Genome Institute (JGI-PGF)"/>
            <person name="Walter F."/>
            <person name="Albersmeier A."/>
            <person name="Kalinowski J."/>
            <person name="Ruckert C."/>
        </authorList>
    </citation>
    <scope>NUCLEOTIDE SEQUENCE</scope>
    <source>
        <strain evidence="9">VKM Ac-1321</strain>
    </source>
</reference>
<feature type="compositionally biased region" description="Pro residues" evidence="6">
    <location>
        <begin position="83"/>
        <end position="107"/>
    </location>
</feature>
<feature type="domain" description="Alcohol dehydrogenase-like C-terminal" evidence="7">
    <location>
        <begin position="264"/>
        <end position="390"/>
    </location>
</feature>
<comment type="caution">
    <text evidence="9">The sequence shown here is derived from an EMBL/GenBank/DDBJ whole genome shotgun (WGS) entry which is preliminary data.</text>
</comment>
<comment type="similarity">
    <text evidence="5">Belongs to the zinc-containing alcohol dehydrogenase family.</text>
</comment>
<dbReference type="PANTHER" id="PTHR43401:SF2">
    <property type="entry name" value="L-THREONINE 3-DEHYDROGENASE"/>
    <property type="match status" value="1"/>
</dbReference>
<dbReference type="GO" id="GO:0016491">
    <property type="term" value="F:oxidoreductase activity"/>
    <property type="evidence" value="ECO:0007669"/>
    <property type="project" value="UniProtKB-KW"/>
</dbReference>
<gene>
    <name evidence="9" type="ORF">GCM10017581_060690</name>
</gene>
<keyword evidence="3 5" id="KW-0862">Zinc</keyword>
<evidence type="ECO:0000256" key="5">
    <source>
        <dbReference type="RuleBase" id="RU361277"/>
    </source>
</evidence>
<keyword evidence="4" id="KW-0560">Oxidoreductase</keyword>
<evidence type="ECO:0000256" key="2">
    <source>
        <dbReference type="ARBA" id="ARBA00022723"/>
    </source>
</evidence>
<evidence type="ECO:0000313" key="9">
    <source>
        <dbReference type="EMBL" id="GLL04322.1"/>
    </source>
</evidence>
<dbReference type="InterPro" id="IPR050129">
    <property type="entry name" value="Zn_alcohol_dh"/>
</dbReference>
<evidence type="ECO:0000256" key="3">
    <source>
        <dbReference type="ARBA" id="ARBA00022833"/>
    </source>
</evidence>
<keyword evidence="2 5" id="KW-0479">Metal-binding</keyword>
<evidence type="ECO:0000313" key="10">
    <source>
        <dbReference type="Proteomes" id="UP001143480"/>
    </source>
</evidence>
<protein>
    <submittedName>
        <fullName evidence="9">Uncharacterized protein</fullName>
    </submittedName>
</protein>
<evidence type="ECO:0000256" key="4">
    <source>
        <dbReference type="ARBA" id="ARBA00023002"/>
    </source>
</evidence>
<evidence type="ECO:0000256" key="6">
    <source>
        <dbReference type="SAM" id="MobiDB-lite"/>
    </source>
</evidence>
<accession>A0A9W6KLK2</accession>
<dbReference type="Gene3D" id="3.90.180.10">
    <property type="entry name" value="Medium-chain alcohol dehydrogenases, catalytic domain"/>
    <property type="match status" value="2"/>
</dbReference>
<dbReference type="Proteomes" id="UP001143480">
    <property type="component" value="Unassembled WGS sequence"/>
</dbReference>
<evidence type="ECO:0000259" key="7">
    <source>
        <dbReference type="Pfam" id="PF00107"/>
    </source>
</evidence>
<dbReference type="InterPro" id="IPR002328">
    <property type="entry name" value="ADH_Zn_CS"/>
</dbReference>
<comment type="cofactor">
    <cofactor evidence="1 5">
        <name>Zn(2+)</name>
        <dbReference type="ChEBI" id="CHEBI:29105"/>
    </cofactor>
</comment>
<feature type="region of interest" description="Disordered" evidence="6">
    <location>
        <begin position="82"/>
        <end position="138"/>
    </location>
</feature>
<dbReference type="InterPro" id="IPR036291">
    <property type="entry name" value="NAD(P)-bd_dom_sf"/>
</dbReference>
<evidence type="ECO:0000256" key="1">
    <source>
        <dbReference type="ARBA" id="ARBA00001947"/>
    </source>
</evidence>
<sequence length="442" mass="44774">MRALVLRGFGDAAVEDVPDPVPGPGEVVIDVACVQPSVTECMLLAGEPVAMHTVLAERLAAGPTRFGGHEFAGVITALGPGVVPRPPSPHSPPSRIPPSRTPAPVSPAPGVHSPGGPRPGAPAPGAPSSGTSSAGDPAQLDLATRTPLVAAFPTSAPAGGRPDSGLAVGDRVTAVETATCGQCAACRRARPDACRSPEVLGFTGPGAFAERVVVAARTVVRVPDGVPAAHVAAVQPLAGAIHGHAIAAVKPGDTVLVIGAGVMGVLHTQVARHGNAGLIIVTGRSAAKRALAKRAGADLVLDATADDIVAHVMDATDGIGADVVFECAGEFEQAVRCARRGGTVVMVSVLSDHAPAPLARLRERSVSLLHPRSGAGGYAPGSTVFEHALRLVQRGDVDLQGLISHRLAGVEALPEALEITRYKGRYSALGPAQVDLFDWNRA</sequence>
<reference evidence="9" key="2">
    <citation type="submission" date="2023-01" db="EMBL/GenBank/DDBJ databases">
        <authorList>
            <person name="Sun Q."/>
            <person name="Evtushenko L."/>
        </authorList>
    </citation>
    <scope>NUCLEOTIDE SEQUENCE</scope>
    <source>
        <strain evidence="9">VKM Ac-1321</strain>
    </source>
</reference>
<dbReference type="InterPro" id="IPR013149">
    <property type="entry name" value="ADH-like_C"/>
</dbReference>
<keyword evidence="10" id="KW-1185">Reference proteome</keyword>
<dbReference type="SUPFAM" id="SSF51735">
    <property type="entry name" value="NAD(P)-binding Rossmann-fold domains"/>
    <property type="match status" value="1"/>
</dbReference>
<dbReference type="GO" id="GO:0008270">
    <property type="term" value="F:zinc ion binding"/>
    <property type="evidence" value="ECO:0007669"/>
    <property type="project" value="InterPro"/>
</dbReference>
<organism evidence="9 10">
    <name type="scientific">Dactylosporangium matsuzakiense</name>
    <dbReference type="NCBI Taxonomy" id="53360"/>
    <lineage>
        <taxon>Bacteria</taxon>
        <taxon>Bacillati</taxon>
        <taxon>Actinomycetota</taxon>
        <taxon>Actinomycetes</taxon>
        <taxon>Micromonosporales</taxon>
        <taxon>Micromonosporaceae</taxon>
        <taxon>Dactylosporangium</taxon>
    </lineage>
</organism>
<proteinExistence type="inferred from homology"/>
<dbReference type="InterPro" id="IPR011032">
    <property type="entry name" value="GroES-like_sf"/>
</dbReference>
<dbReference type="Pfam" id="PF00107">
    <property type="entry name" value="ADH_zinc_N"/>
    <property type="match status" value="1"/>
</dbReference>
<dbReference type="InterPro" id="IPR013154">
    <property type="entry name" value="ADH-like_N"/>
</dbReference>
<feature type="compositionally biased region" description="Pro residues" evidence="6">
    <location>
        <begin position="116"/>
        <end position="125"/>
    </location>
</feature>
<feature type="compositionally biased region" description="Low complexity" evidence="6">
    <location>
        <begin position="126"/>
        <end position="138"/>
    </location>
</feature>
<dbReference type="Gene3D" id="3.40.50.720">
    <property type="entry name" value="NAD(P)-binding Rossmann-like Domain"/>
    <property type="match status" value="1"/>
</dbReference>
<feature type="domain" description="Alcohol dehydrogenase-like N-terminal" evidence="8">
    <location>
        <begin position="163"/>
        <end position="224"/>
    </location>
</feature>
<dbReference type="Pfam" id="PF08240">
    <property type="entry name" value="ADH_N"/>
    <property type="match status" value="1"/>
</dbReference>